<dbReference type="NCBIfam" id="TIGR00236">
    <property type="entry name" value="wecB"/>
    <property type="match status" value="1"/>
</dbReference>
<comment type="similarity">
    <text evidence="3 5">Belongs to the UDP-N-acetylglucosamine 2-epimerase family.</text>
</comment>
<dbReference type="GO" id="GO:0008761">
    <property type="term" value="F:UDP-N-acetylglucosamine 2-epimerase activity"/>
    <property type="evidence" value="ECO:0007669"/>
    <property type="project" value="UniProtKB-EC"/>
</dbReference>
<dbReference type="EMBL" id="AGWX01000004">
    <property type="protein sequence ID" value="EKS36376.1"/>
    <property type="molecule type" value="Genomic_DNA"/>
</dbReference>
<dbReference type="PATRIC" id="fig|883078.3.peg.2888"/>
<keyword evidence="1 5" id="KW-0413">Isomerase</keyword>
<dbReference type="RefSeq" id="WP_006021497.1">
    <property type="nucleotide sequence ID" value="NZ_KB375283.1"/>
</dbReference>
<evidence type="ECO:0000256" key="1">
    <source>
        <dbReference type="ARBA" id="ARBA00023235"/>
    </source>
</evidence>
<gene>
    <name evidence="7" type="ORF">HMPREF9695_02794</name>
</gene>
<proteinExistence type="inferred from homology"/>
<dbReference type="Gene3D" id="3.40.50.2000">
    <property type="entry name" value="Glycogen Phosphorylase B"/>
    <property type="match status" value="2"/>
</dbReference>
<dbReference type="CDD" id="cd03786">
    <property type="entry name" value="GTB_UDP-GlcNAc_2-Epimerase"/>
    <property type="match status" value="1"/>
</dbReference>
<dbReference type="SUPFAM" id="SSF53756">
    <property type="entry name" value="UDP-Glycosyltransferase/glycogen phosphorylase"/>
    <property type="match status" value="1"/>
</dbReference>
<evidence type="ECO:0000256" key="3">
    <source>
        <dbReference type="ARBA" id="ARBA00038209"/>
    </source>
</evidence>
<dbReference type="Pfam" id="PF02350">
    <property type="entry name" value="Epimerase_2"/>
    <property type="match status" value="1"/>
</dbReference>
<reference evidence="7 8" key="1">
    <citation type="submission" date="2012-04" db="EMBL/GenBank/DDBJ databases">
        <title>The Genome Sequence of Afipia broomeae ATCC 49717.</title>
        <authorList>
            <consortium name="The Broad Institute Genome Sequencing Platform"/>
            <person name="Earl A."/>
            <person name="Ward D."/>
            <person name="Feldgarden M."/>
            <person name="Gevers D."/>
            <person name="Huys G."/>
            <person name="Walker B."/>
            <person name="Young S.K."/>
            <person name="Zeng Q."/>
            <person name="Gargeya S."/>
            <person name="Fitzgerald M."/>
            <person name="Haas B."/>
            <person name="Abouelleil A."/>
            <person name="Alvarado L."/>
            <person name="Arachchi H.M."/>
            <person name="Berlin A."/>
            <person name="Chapman S.B."/>
            <person name="Goldberg J."/>
            <person name="Griggs A."/>
            <person name="Gujja S."/>
            <person name="Hansen M."/>
            <person name="Howarth C."/>
            <person name="Imamovic A."/>
            <person name="Larimer J."/>
            <person name="McCowen C."/>
            <person name="Montmayeur A."/>
            <person name="Murphy C."/>
            <person name="Neiman D."/>
            <person name="Pearson M."/>
            <person name="Priest M."/>
            <person name="Roberts A."/>
            <person name="Saif S."/>
            <person name="Shea T."/>
            <person name="Sisk P."/>
            <person name="Sykes S."/>
            <person name="Wortman J."/>
            <person name="Nusbaum C."/>
            <person name="Birren B."/>
        </authorList>
    </citation>
    <scope>NUCLEOTIDE SEQUENCE [LARGE SCALE GENOMIC DNA]</scope>
    <source>
        <strain evidence="7 8">ATCC 49717</strain>
    </source>
</reference>
<name>K8P4G5_9BRAD</name>
<dbReference type="PANTHER" id="PTHR43174:SF2">
    <property type="entry name" value="UDP-N-ACETYLGLUCOSAMINE 2-EPIMERASE"/>
    <property type="match status" value="1"/>
</dbReference>
<dbReference type="Proteomes" id="UP000001096">
    <property type="component" value="Unassembled WGS sequence"/>
</dbReference>
<accession>K8P4G5</accession>
<evidence type="ECO:0000313" key="7">
    <source>
        <dbReference type="EMBL" id="EKS36376.1"/>
    </source>
</evidence>
<feature type="domain" description="UDP-N-acetylglucosamine 2-epimerase" evidence="6">
    <location>
        <begin position="24"/>
        <end position="376"/>
    </location>
</feature>
<evidence type="ECO:0000256" key="5">
    <source>
        <dbReference type="RuleBase" id="RU003513"/>
    </source>
</evidence>
<dbReference type="PANTHER" id="PTHR43174">
    <property type="entry name" value="UDP-N-ACETYLGLUCOSAMINE 2-EPIMERASE"/>
    <property type="match status" value="1"/>
</dbReference>
<dbReference type="InterPro" id="IPR029767">
    <property type="entry name" value="WecB-like"/>
</dbReference>
<evidence type="ECO:0000313" key="8">
    <source>
        <dbReference type="Proteomes" id="UP000001096"/>
    </source>
</evidence>
<sequence length="379" mass="41729">MKLFFALGTRPEAIKLAPLILCCRAADHIDLTVCNTGQHKSLARDMLNAFGIEADVNLDIMRPGQTLTEITTNILGLIEVPLKDRRPDWVVVQGDTTTSFTAALAAFYQKIPVAHVEAGLRTGDRYSPWPEEINRRLNSALASAHFAPTERSRLNLVAEGVHPDKIVVTGNTGIDALLQAVEILERDARRNEAVRRDLSACGLHFLSTDRKAKDVVIVTAHRRENFGEGIESICRAIVALAERYPQLKFVFPVHPNPEVTGPVDRVIKAAGLSNIFLIEPLDYFPFAYLLKDARLVVSDSGGIQEEAVALGKRLVVLRDTTERVELVGQPNVWIVGTDRHLIIKAVDQALNQTADCKPLGIFGDGRASQRIVSALKAMR</sequence>
<evidence type="ECO:0000259" key="6">
    <source>
        <dbReference type="Pfam" id="PF02350"/>
    </source>
</evidence>
<dbReference type="eggNOG" id="COG0381">
    <property type="taxonomic scope" value="Bacteria"/>
</dbReference>
<comment type="catalytic activity">
    <reaction evidence="2">
        <text>UDP-N-acetyl-alpha-D-glucosamine = UDP-N-acetyl-alpha-D-mannosamine</text>
        <dbReference type="Rhea" id="RHEA:17213"/>
        <dbReference type="ChEBI" id="CHEBI:57705"/>
        <dbReference type="ChEBI" id="CHEBI:68623"/>
        <dbReference type="EC" id="5.1.3.14"/>
    </reaction>
</comment>
<evidence type="ECO:0000256" key="2">
    <source>
        <dbReference type="ARBA" id="ARBA00036080"/>
    </source>
</evidence>
<dbReference type="AlphaFoldDB" id="K8P4G5"/>
<organism evidence="7 8">
    <name type="scientific">Afipia broomeae ATCC 49717</name>
    <dbReference type="NCBI Taxonomy" id="883078"/>
    <lineage>
        <taxon>Bacteria</taxon>
        <taxon>Pseudomonadati</taxon>
        <taxon>Pseudomonadota</taxon>
        <taxon>Alphaproteobacteria</taxon>
        <taxon>Hyphomicrobiales</taxon>
        <taxon>Nitrobacteraceae</taxon>
        <taxon>Afipia</taxon>
    </lineage>
</organism>
<dbReference type="InterPro" id="IPR003331">
    <property type="entry name" value="UDP_GlcNAc_Epimerase_2_dom"/>
</dbReference>
<evidence type="ECO:0000256" key="4">
    <source>
        <dbReference type="ARBA" id="ARBA00038858"/>
    </source>
</evidence>
<dbReference type="HOGENOM" id="CLU_041674_1_0_5"/>
<keyword evidence="8" id="KW-1185">Reference proteome</keyword>
<protein>
    <recommendedName>
        <fullName evidence="4">UDP-N-acetylglucosamine 2-epimerase (non-hydrolyzing)</fullName>
        <ecNumber evidence="4">5.1.3.14</ecNumber>
    </recommendedName>
</protein>
<comment type="caution">
    <text evidence="7">The sequence shown here is derived from an EMBL/GenBank/DDBJ whole genome shotgun (WGS) entry which is preliminary data.</text>
</comment>
<dbReference type="EC" id="5.1.3.14" evidence="4"/>